<dbReference type="InterPro" id="IPR008921">
    <property type="entry name" value="DNA_pol3_clamp-load_cplx_C"/>
</dbReference>
<sequence length="341" mass="39388">MELNPLLQDIKQRKLKPIYFLMGEEPYYIDKISEYLSDTILTEDEKAFNQTTLYGKDVSLDEVLSTAKRFPMMAEYQVVLVKEAQDLSREILAQTDKKKNQLEAYAENPQATTILIFCYKYKKLDKRKRVYKAIAKSGVIFESKKIYENQIPTWIKDEVKRRGYNISPKAAHLLTEFLGNDLAKITNEIDKLELILAGRNEITPEIIEENIGISKDFNNFELQKAFGVKDYTKAYRIIEYFAQNQKNHPIVLTIPILYNFFSKVLLYHGLKDKSKGSVAKALKINPYFVADYSTAANHYPMREVSGIVATLREIDMKSKGINSVSATPIDLYKELLFKIRS</sequence>
<dbReference type="Gene3D" id="1.10.8.60">
    <property type="match status" value="1"/>
</dbReference>
<evidence type="ECO:0000259" key="9">
    <source>
        <dbReference type="Pfam" id="PF06144"/>
    </source>
</evidence>
<keyword evidence="3" id="KW-0808">Transferase</keyword>
<keyword evidence="4" id="KW-0548">Nucleotidyltransferase</keyword>
<dbReference type="Gene3D" id="3.40.50.300">
    <property type="entry name" value="P-loop containing nucleotide triphosphate hydrolases"/>
    <property type="match status" value="1"/>
</dbReference>
<gene>
    <name evidence="11" type="ORF">LX95_02236</name>
</gene>
<name>A0A2W7HWX7_9FLAO</name>
<keyword evidence="6" id="KW-0239">DNA-directed DNA polymerase</keyword>
<dbReference type="InterPro" id="IPR005790">
    <property type="entry name" value="DNA_polIII_delta"/>
</dbReference>
<evidence type="ECO:0000313" key="11">
    <source>
        <dbReference type="EMBL" id="PZW39096.1"/>
    </source>
</evidence>
<evidence type="ECO:0000256" key="4">
    <source>
        <dbReference type="ARBA" id="ARBA00022695"/>
    </source>
</evidence>
<dbReference type="Proteomes" id="UP000249542">
    <property type="component" value="Unassembled WGS sequence"/>
</dbReference>
<dbReference type="GO" id="GO:0003677">
    <property type="term" value="F:DNA binding"/>
    <property type="evidence" value="ECO:0007669"/>
    <property type="project" value="InterPro"/>
</dbReference>
<organism evidence="11 12">
    <name type="scientific">Mesonia algae</name>
    <dbReference type="NCBI Taxonomy" id="213248"/>
    <lineage>
        <taxon>Bacteria</taxon>
        <taxon>Pseudomonadati</taxon>
        <taxon>Bacteroidota</taxon>
        <taxon>Flavobacteriia</taxon>
        <taxon>Flavobacteriales</taxon>
        <taxon>Flavobacteriaceae</taxon>
        <taxon>Mesonia</taxon>
    </lineage>
</organism>
<keyword evidence="12" id="KW-1185">Reference proteome</keyword>
<dbReference type="EMBL" id="QKYV01000006">
    <property type="protein sequence ID" value="PZW39096.1"/>
    <property type="molecule type" value="Genomic_DNA"/>
</dbReference>
<feature type="domain" description="DNA polymerase III delta N-terminal" evidence="9">
    <location>
        <begin position="19"/>
        <end position="142"/>
    </location>
</feature>
<protein>
    <recommendedName>
        <fullName evidence="2">DNA polymerase III subunit delta</fullName>
        <ecNumber evidence="1">2.7.7.7</ecNumber>
    </recommendedName>
</protein>
<dbReference type="RefSeq" id="WP_111541522.1">
    <property type="nucleotide sequence ID" value="NZ_QKYV01000006.1"/>
</dbReference>
<dbReference type="SUPFAM" id="SSF48019">
    <property type="entry name" value="post-AAA+ oligomerization domain-like"/>
    <property type="match status" value="1"/>
</dbReference>
<evidence type="ECO:0000256" key="5">
    <source>
        <dbReference type="ARBA" id="ARBA00022705"/>
    </source>
</evidence>
<evidence type="ECO:0000256" key="7">
    <source>
        <dbReference type="ARBA" id="ARBA00034754"/>
    </source>
</evidence>
<dbReference type="GO" id="GO:0009360">
    <property type="term" value="C:DNA polymerase III complex"/>
    <property type="evidence" value="ECO:0007669"/>
    <property type="project" value="InterPro"/>
</dbReference>
<dbReference type="Pfam" id="PF21694">
    <property type="entry name" value="DNA_pol3_delta_C"/>
    <property type="match status" value="1"/>
</dbReference>
<accession>A0A2W7HWX7</accession>
<comment type="catalytic activity">
    <reaction evidence="8">
        <text>DNA(n) + a 2'-deoxyribonucleoside 5'-triphosphate = DNA(n+1) + diphosphate</text>
        <dbReference type="Rhea" id="RHEA:22508"/>
        <dbReference type="Rhea" id="RHEA-COMP:17339"/>
        <dbReference type="Rhea" id="RHEA-COMP:17340"/>
        <dbReference type="ChEBI" id="CHEBI:33019"/>
        <dbReference type="ChEBI" id="CHEBI:61560"/>
        <dbReference type="ChEBI" id="CHEBI:173112"/>
        <dbReference type="EC" id="2.7.7.7"/>
    </reaction>
</comment>
<dbReference type="PANTHER" id="PTHR34388">
    <property type="entry name" value="DNA POLYMERASE III SUBUNIT DELTA"/>
    <property type="match status" value="1"/>
</dbReference>
<evidence type="ECO:0000256" key="6">
    <source>
        <dbReference type="ARBA" id="ARBA00022932"/>
    </source>
</evidence>
<dbReference type="GO" id="GO:0006261">
    <property type="term" value="P:DNA-templated DNA replication"/>
    <property type="evidence" value="ECO:0007669"/>
    <property type="project" value="TreeGrafter"/>
</dbReference>
<proteinExistence type="inferred from homology"/>
<evidence type="ECO:0000259" key="10">
    <source>
        <dbReference type="Pfam" id="PF21694"/>
    </source>
</evidence>
<dbReference type="Gene3D" id="1.20.272.10">
    <property type="match status" value="1"/>
</dbReference>
<dbReference type="EC" id="2.7.7.7" evidence="1"/>
<dbReference type="PANTHER" id="PTHR34388:SF1">
    <property type="entry name" value="DNA POLYMERASE III SUBUNIT DELTA"/>
    <property type="match status" value="1"/>
</dbReference>
<evidence type="ECO:0000256" key="1">
    <source>
        <dbReference type="ARBA" id="ARBA00012417"/>
    </source>
</evidence>
<dbReference type="NCBIfam" id="TIGR01128">
    <property type="entry name" value="holA"/>
    <property type="match status" value="1"/>
</dbReference>
<evidence type="ECO:0000256" key="3">
    <source>
        <dbReference type="ARBA" id="ARBA00022679"/>
    </source>
</evidence>
<dbReference type="InterPro" id="IPR048466">
    <property type="entry name" value="DNA_pol3_delta-like_C"/>
</dbReference>
<dbReference type="GO" id="GO:0003887">
    <property type="term" value="F:DNA-directed DNA polymerase activity"/>
    <property type="evidence" value="ECO:0007669"/>
    <property type="project" value="UniProtKB-KW"/>
</dbReference>
<reference evidence="11 12" key="1">
    <citation type="submission" date="2018-06" db="EMBL/GenBank/DDBJ databases">
        <title>Genomic Encyclopedia of Archaeal and Bacterial Type Strains, Phase II (KMG-II): from individual species to whole genera.</title>
        <authorList>
            <person name="Goeker M."/>
        </authorList>
    </citation>
    <scope>NUCLEOTIDE SEQUENCE [LARGE SCALE GENOMIC DNA]</scope>
    <source>
        <strain evidence="11 12">DSM 15361</strain>
    </source>
</reference>
<keyword evidence="5" id="KW-0235">DNA replication</keyword>
<dbReference type="Pfam" id="PF06144">
    <property type="entry name" value="DNA_pol3_delta"/>
    <property type="match status" value="1"/>
</dbReference>
<feature type="domain" description="DNA polymerase III delta subunit-like C-terminal" evidence="10">
    <location>
        <begin position="218"/>
        <end position="319"/>
    </location>
</feature>
<dbReference type="AlphaFoldDB" id="A0A2W7HWX7"/>
<evidence type="ECO:0000313" key="12">
    <source>
        <dbReference type="Proteomes" id="UP000249542"/>
    </source>
</evidence>
<dbReference type="InterPro" id="IPR027417">
    <property type="entry name" value="P-loop_NTPase"/>
</dbReference>
<comment type="caution">
    <text evidence="11">The sequence shown here is derived from an EMBL/GenBank/DDBJ whole genome shotgun (WGS) entry which is preliminary data.</text>
</comment>
<evidence type="ECO:0000256" key="8">
    <source>
        <dbReference type="ARBA" id="ARBA00049244"/>
    </source>
</evidence>
<dbReference type="SUPFAM" id="SSF52540">
    <property type="entry name" value="P-loop containing nucleoside triphosphate hydrolases"/>
    <property type="match status" value="1"/>
</dbReference>
<dbReference type="InterPro" id="IPR010372">
    <property type="entry name" value="DNA_pol3_delta_N"/>
</dbReference>
<comment type="similarity">
    <text evidence="7">Belongs to the DNA polymerase HolA subunit family.</text>
</comment>
<evidence type="ECO:0000256" key="2">
    <source>
        <dbReference type="ARBA" id="ARBA00017703"/>
    </source>
</evidence>